<dbReference type="CDD" id="cd00866">
    <property type="entry name" value="PEBP_euk"/>
    <property type="match status" value="1"/>
</dbReference>
<sequence length="222" mass="24520">MQLITRSSMLGHNRLALVLVLGFSCIQTFTVNAKPMAEASLDNLTKEQVVSDVIDVQPAASIGVEWPSGVTAQQGNELTPTQVKDQPKFSFNAKPDKFYTLAMVDPDAPSRKDPANREILHFMVANIPGSDVSKGDTFAEYVGSGAPEKTGLHRYIFLLFEQKEKLNSDLMSIKKTSRVGRVKFSIRKFAKEHNLGDPIAANFFQAQYDDYVPKLHAQLSSG</sequence>
<evidence type="ECO:0000256" key="1">
    <source>
        <dbReference type="SAM" id="SignalP"/>
    </source>
</evidence>
<dbReference type="AlphaFoldDB" id="A0A6G1SG27"/>
<feature type="chain" id="PRO_5026115009" evidence="1">
    <location>
        <begin position="34"/>
        <end position="222"/>
    </location>
</feature>
<organism evidence="2">
    <name type="scientific">Aceria tosichella</name>
    <name type="common">wheat curl mite</name>
    <dbReference type="NCBI Taxonomy" id="561515"/>
    <lineage>
        <taxon>Eukaryota</taxon>
        <taxon>Metazoa</taxon>
        <taxon>Ecdysozoa</taxon>
        <taxon>Arthropoda</taxon>
        <taxon>Chelicerata</taxon>
        <taxon>Arachnida</taxon>
        <taxon>Acari</taxon>
        <taxon>Acariformes</taxon>
        <taxon>Trombidiformes</taxon>
        <taxon>Prostigmata</taxon>
        <taxon>Eupodina</taxon>
        <taxon>Eriophyoidea</taxon>
        <taxon>Eriophyidae</taxon>
        <taxon>Eriophyinae</taxon>
        <taxon>Aceriini</taxon>
        <taxon>Aceria</taxon>
    </lineage>
</organism>
<dbReference type="EMBL" id="GGYP01004587">
    <property type="protein sequence ID" value="MDE49358.1"/>
    <property type="molecule type" value="Transcribed_RNA"/>
</dbReference>
<gene>
    <name evidence="2" type="primary">F40A3.3_1</name>
    <name evidence="2" type="ORF">g.2393</name>
</gene>
<accession>A0A6G1SG27</accession>
<proteinExistence type="predicted"/>
<dbReference type="InterPro" id="IPR035810">
    <property type="entry name" value="PEBP_euk"/>
</dbReference>
<dbReference type="Pfam" id="PF01161">
    <property type="entry name" value="PBP"/>
    <property type="match status" value="1"/>
</dbReference>
<dbReference type="PANTHER" id="PTHR11362">
    <property type="entry name" value="PHOSPHATIDYLETHANOLAMINE-BINDING PROTEIN"/>
    <property type="match status" value="1"/>
</dbReference>
<dbReference type="PANTHER" id="PTHR11362:SF82">
    <property type="entry name" value="PHOSPHATIDYLETHANOLAMINE-BINDING PROTEIN 4"/>
    <property type="match status" value="1"/>
</dbReference>
<keyword evidence="1" id="KW-0732">Signal</keyword>
<evidence type="ECO:0000313" key="2">
    <source>
        <dbReference type="EMBL" id="MDE49358.1"/>
    </source>
</evidence>
<name>A0A6G1SG27_9ACAR</name>
<dbReference type="InterPro" id="IPR036610">
    <property type="entry name" value="PEBP-like_sf"/>
</dbReference>
<reference evidence="2" key="1">
    <citation type="submission" date="2018-10" db="EMBL/GenBank/DDBJ databases">
        <title>Transcriptome assembly of Aceria tosichella (Wheat curl mite) Type 2.</title>
        <authorList>
            <person name="Scully E.D."/>
            <person name="Geib S.M."/>
            <person name="Palmer N.A."/>
            <person name="Gupta A.K."/>
            <person name="Sarath G."/>
            <person name="Tatineni S."/>
        </authorList>
    </citation>
    <scope>NUCLEOTIDE SEQUENCE</scope>
    <source>
        <strain evidence="2">LincolnNE</strain>
    </source>
</reference>
<dbReference type="SUPFAM" id="SSF49777">
    <property type="entry name" value="PEBP-like"/>
    <property type="match status" value="1"/>
</dbReference>
<protein>
    <submittedName>
        <fullName evidence="2">Phosphatidylethanolamine-binding F40A3.3</fullName>
    </submittedName>
</protein>
<dbReference type="Gene3D" id="3.90.280.10">
    <property type="entry name" value="PEBP-like"/>
    <property type="match status" value="1"/>
</dbReference>
<feature type="signal peptide" evidence="1">
    <location>
        <begin position="1"/>
        <end position="33"/>
    </location>
</feature>
<dbReference type="PROSITE" id="PS51257">
    <property type="entry name" value="PROKAR_LIPOPROTEIN"/>
    <property type="match status" value="1"/>
</dbReference>
<dbReference type="InterPro" id="IPR008914">
    <property type="entry name" value="PEBP"/>
</dbReference>